<dbReference type="Gene3D" id="3.80.10.10">
    <property type="entry name" value="Ribonuclease Inhibitor"/>
    <property type="match status" value="1"/>
</dbReference>
<dbReference type="InterPro" id="IPR032675">
    <property type="entry name" value="LRR_dom_sf"/>
</dbReference>
<evidence type="ECO:0000313" key="2">
    <source>
        <dbReference type="Proteomes" id="UP000799428"/>
    </source>
</evidence>
<dbReference type="EMBL" id="MU005764">
    <property type="protein sequence ID" value="KAF2715360.1"/>
    <property type="molecule type" value="Genomic_DNA"/>
</dbReference>
<evidence type="ECO:0000313" key="1">
    <source>
        <dbReference type="EMBL" id="KAF2715360.1"/>
    </source>
</evidence>
<dbReference type="Proteomes" id="UP000799428">
    <property type="component" value="Unassembled WGS sequence"/>
</dbReference>
<accession>A0A6G1KRC5</accession>
<reference evidence="1" key="1">
    <citation type="journal article" date="2020" name="Stud. Mycol.">
        <title>101 Dothideomycetes genomes: a test case for predicting lifestyles and emergence of pathogens.</title>
        <authorList>
            <person name="Haridas S."/>
            <person name="Albert R."/>
            <person name="Binder M."/>
            <person name="Bloem J."/>
            <person name="Labutti K."/>
            <person name="Salamov A."/>
            <person name="Andreopoulos B."/>
            <person name="Baker S."/>
            <person name="Barry K."/>
            <person name="Bills G."/>
            <person name="Bluhm B."/>
            <person name="Cannon C."/>
            <person name="Castanera R."/>
            <person name="Culley D."/>
            <person name="Daum C."/>
            <person name="Ezra D."/>
            <person name="Gonzalez J."/>
            <person name="Henrissat B."/>
            <person name="Kuo A."/>
            <person name="Liang C."/>
            <person name="Lipzen A."/>
            <person name="Lutzoni F."/>
            <person name="Magnuson J."/>
            <person name="Mondo S."/>
            <person name="Nolan M."/>
            <person name="Ohm R."/>
            <person name="Pangilinan J."/>
            <person name="Park H.-J."/>
            <person name="Ramirez L."/>
            <person name="Alfaro M."/>
            <person name="Sun H."/>
            <person name="Tritt A."/>
            <person name="Yoshinaga Y."/>
            <person name="Zwiers L.-H."/>
            <person name="Turgeon B."/>
            <person name="Goodwin S."/>
            <person name="Spatafora J."/>
            <person name="Crous P."/>
            <person name="Grigoriev I."/>
        </authorList>
    </citation>
    <scope>NUCLEOTIDE SEQUENCE</scope>
    <source>
        <strain evidence="1">CBS 279.74</strain>
    </source>
</reference>
<dbReference type="OrthoDB" id="2520703at2759"/>
<name>A0A6G1KRC5_9PLEO</name>
<organism evidence="1 2">
    <name type="scientific">Pleomassaria siparia CBS 279.74</name>
    <dbReference type="NCBI Taxonomy" id="1314801"/>
    <lineage>
        <taxon>Eukaryota</taxon>
        <taxon>Fungi</taxon>
        <taxon>Dikarya</taxon>
        <taxon>Ascomycota</taxon>
        <taxon>Pezizomycotina</taxon>
        <taxon>Dothideomycetes</taxon>
        <taxon>Pleosporomycetidae</taxon>
        <taxon>Pleosporales</taxon>
        <taxon>Pleomassariaceae</taxon>
        <taxon>Pleomassaria</taxon>
    </lineage>
</organism>
<keyword evidence="2" id="KW-1185">Reference proteome</keyword>
<protein>
    <submittedName>
        <fullName evidence="1">Uncharacterized protein</fullName>
    </submittedName>
</protein>
<gene>
    <name evidence="1" type="ORF">K504DRAFT_446231</name>
</gene>
<dbReference type="AlphaFoldDB" id="A0A6G1KRC5"/>
<dbReference type="SUPFAM" id="SSF52047">
    <property type="entry name" value="RNI-like"/>
    <property type="match status" value="1"/>
</dbReference>
<sequence>MASTYQCTGLIDLPDELLLHIAGYLHIIRTFQTQAEAFKSKELERTRQRENHLRQKTLYALCLSSRRLRSVAEPVLYSALLSLGTRNGKEKTALFYRTIFQTPALARHIQYVENRFDDHLGNTLADAFEDEDAVEAVQNYFDNLASIILNAPNIQHLSLVSLETNEISIWRHFRYMPHARVLAHGFSKLQIMCIQIQTSNTGFEDDFACFRYIAHGLATVPALHTLKVSGVVTSRASQETTTLPGKFEFLETVEISDCMLDFDEVIQFTSGCKELKYFKCHWAYINAGDFPPSYLCRGLLPHKHNLESLHLDMRDAGHRTGHSAVESLGCLREFTSLRSITMCGAALFAATLSQLVLQSSPLLRQLAELLPSSIENLTLLLKINKHDMEVFSVHLGVWLVKFTEDCAAKLPNLKNLSIMTTPVAPFSAPPVLTMLFKDVGINLRFSHVGSTDDAERL</sequence>
<proteinExistence type="predicted"/>